<keyword evidence="3" id="KW-1185">Reference proteome</keyword>
<dbReference type="SUPFAM" id="SSF64307">
    <property type="entry name" value="SirA-like"/>
    <property type="match status" value="1"/>
</dbReference>
<comment type="caution">
    <text evidence="2">The sequence shown here is derived from an EMBL/GenBank/DDBJ whole genome shotgun (WGS) entry which is preliminary data.</text>
</comment>
<reference evidence="2 3" key="1">
    <citation type="submission" date="2018-07" db="EMBL/GenBank/DDBJ databases">
        <title>Genomic Encyclopedia of Type Strains, Phase IV (KMG-IV): sequencing the most valuable type-strain genomes for metagenomic binning, comparative biology and taxonomic classification.</title>
        <authorList>
            <person name="Goeker M."/>
        </authorList>
    </citation>
    <scope>NUCLEOTIDE SEQUENCE [LARGE SCALE GENOMIC DNA]</scope>
    <source>
        <strain evidence="2 3">DSM 26407</strain>
    </source>
</reference>
<accession>A0A369CJ36</accession>
<proteinExistence type="predicted"/>
<dbReference type="Proteomes" id="UP000252707">
    <property type="component" value="Unassembled WGS sequence"/>
</dbReference>
<protein>
    <submittedName>
        <fullName evidence="2">Uncharacterized protein DUF2249</fullName>
    </submittedName>
</protein>
<name>A0A369CJ36_9GAMM</name>
<dbReference type="OrthoDB" id="5958858at2"/>
<gene>
    <name evidence="2" type="ORF">DFQ59_101394</name>
</gene>
<feature type="domain" description="DUF2249" evidence="1">
    <location>
        <begin position="9"/>
        <end position="74"/>
    </location>
</feature>
<dbReference type="Pfam" id="PF10006">
    <property type="entry name" value="DUF2249"/>
    <property type="match status" value="1"/>
</dbReference>
<evidence type="ECO:0000259" key="1">
    <source>
        <dbReference type="Pfam" id="PF10006"/>
    </source>
</evidence>
<evidence type="ECO:0000313" key="3">
    <source>
        <dbReference type="Proteomes" id="UP000252707"/>
    </source>
</evidence>
<organism evidence="2 3">
    <name type="scientific">Thioalbus denitrificans</name>
    <dbReference type="NCBI Taxonomy" id="547122"/>
    <lineage>
        <taxon>Bacteria</taxon>
        <taxon>Pseudomonadati</taxon>
        <taxon>Pseudomonadota</taxon>
        <taxon>Gammaproteobacteria</taxon>
        <taxon>Chromatiales</taxon>
        <taxon>Ectothiorhodospiraceae</taxon>
        <taxon>Thioalbus</taxon>
    </lineage>
</organism>
<dbReference type="AlphaFoldDB" id="A0A369CJ36"/>
<evidence type="ECO:0000313" key="2">
    <source>
        <dbReference type="EMBL" id="RCX33095.1"/>
    </source>
</evidence>
<sequence length="89" mass="10271">MGAAMERFMDLSELMPPEPLERILGELPGVRPGDFLHVRLHREPLLAYPLLEQAGFRWHTDIDDTNGVEVYIWRDGDRLAEDAMPARRT</sequence>
<dbReference type="InterPro" id="IPR036868">
    <property type="entry name" value="TusA-like_sf"/>
</dbReference>
<dbReference type="InterPro" id="IPR018720">
    <property type="entry name" value="DUF2249"/>
</dbReference>
<dbReference type="EMBL" id="QPJY01000001">
    <property type="protein sequence ID" value="RCX33095.1"/>
    <property type="molecule type" value="Genomic_DNA"/>
</dbReference>